<evidence type="ECO:0000313" key="1">
    <source>
        <dbReference type="EMBL" id="OSO94564.1"/>
    </source>
</evidence>
<dbReference type="GO" id="GO:0005975">
    <property type="term" value="P:carbohydrate metabolic process"/>
    <property type="evidence" value="ECO:0007669"/>
    <property type="project" value="InterPro"/>
</dbReference>
<dbReference type="SUPFAM" id="SSF48208">
    <property type="entry name" value="Six-hairpin glycosidases"/>
    <property type="match status" value="1"/>
</dbReference>
<proteinExistence type="predicted"/>
<organism evidence="1 2">
    <name type="scientific">Halorubrum ezzemoulense DSM 17463</name>
    <dbReference type="NCBI Taxonomy" id="1121945"/>
    <lineage>
        <taxon>Archaea</taxon>
        <taxon>Methanobacteriati</taxon>
        <taxon>Methanobacteriota</taxon>
        <taxon>Stenosarchaea group</taxon>
        <taxon>Halobacteria</taxon>
        <taxon>Halobacteriales</taxon>
        <taxon>Haloferacaceae</taxon>
        <taxon>Halorubrum</taxon>
    </lineage>
</organism>
<dbReference type="RefSeq" id="WP_049933276.1">
    <property type="nucleotide sequence ID" value="NZ_ATXS01000035.1"/>
</dbReference>
<accession>A0A1X4GBJ5</accession>
<sequence length="60" mass="6741">MFDDAHEWTTTAGLLPERVDGSGDIRWNSNLQWSHATYLLLVETHVRDEAFGLAPDGRGD</sequence>
<dbReference type="AlphaFoldDB" id="A0A1X4GBJ5"/>
<dbReference type="EMBL" id="NEDJ01000061">
    <property type="protein sequence ID" value="OSO94564.1"/>
    <property type="molecule type" value="Genomic_DNA"/>
</dbReference>
<dbReference type="InterPro" id="IPR008928">
    <property type="entry name" value="6-hairpin_glycosidase_sf"/>
</dbReference>
<reference evidence="1 2" key="1">
    <citation type="submission" date="2017-04" db="EMBL/GenBank/DDBJ databases">
        <title>MLSA of the genus Halorubrum.</title>
        <authorList>
            <person name="De La Haba R."/>
            <person name="Sanchez-Porro C."/>
            <person name="Infante-Dominguez C."/>
            <person name="Ventosa A."/>
        </authorList>
    </citation>
    <scope>NUCLEOTIDE SEQUENCE [LARGE SCALE GENOMIC DNA]</scope>
    <source>
        <strain evidence="1 2">DSM 17463</strain>
    </source>
</reference>
<evidence type="ECO:0008006" key="3">
    <source>
        <dbReference type="Google" id="ProtNLM"/>
    </source>
</evidence>
<evidence type="ECO:0000313" key="2">
    <source>
        <dbReference type="Proteomes" id="UP000193587"/>
    </source>
</evidence>
<protein>
    <recommendedName>
        <fullName evidence="3">GH15-like domain-containing protein</fullName>
    </recommendedName>
</protein>
<gene>
    <name evidence="1" type="ORF">B9H04_14030</name>
</gene>
<dbReference type="eggNOG" id="arCOG03285">
    <property type="taxonomic scope" value="Archaea"/>
</dbReference>
<comment type="caution">
    <text evidence="1">The sequence shown here is derived from an EMBL/GenBank/DDBJ whole genome shotgun (WGS) entry which is preliminary data.</text>
</comment>
<dbReference type="GeneID" id="301361781"/>
<name>A0A1X4GBJ5_HALEZ</name>
<dbReference type="Proteomes" id="UP000193587">
    <property type="component" value="Unassembled WGS sequence"/>
</dbReference>